<comment type="caution">
    <text evidence="8">The sequence shown here is derived from an EMBL/GenBank/DDBJ whole genome shotgun (WGS) entry which is preliminary data.</text>
</comment>
<keyword evidence="4 7" id="KW-0812">Transmembrane</keyword>
<gene>
    <name evidence="8" type="ORF">J6I44_00040</name>
</gene>
<reference evidence="8 9" key="1">
    <citation type="submission" date="2021-03" db="EMBL/GenBank/DDBJ databases">
        <title>Aliifodinibius sp. nov., a new bacterium isolated from saline soil.</title>
        <authorList>
            <person name="Galisteo C."/>
            <person name="De La Haba R."/>
            <person name="Sanchez-Porro C."/>
            <person name="Ventosa A."/>
        </authorList>
    </citation>
    <scope>NUCLEOTIDE SEQUENCE [LARGE SCALE GENOMIC DNA]</scope>
    <source>
        <strain evidence="8 9">1BSP15-2V2</strain>
    </source>
</reference>
<evidence type="ECO:0000256" key="1">
    <source>
        <dbReference type="ARBA" id="ARBA00004651"/>
    </source>
</evidence>
<dbReference type="Proteomes" id="UP001207918">
    <property type="component" value="Unassembled WGS sequence"/>
</dbReference>
<dbReference type="InterPro" id="IPR032808">
    <property type="entry name" value="DoxX"/>
</dbReference>
<feature type="transmembrane region" description="Helical" evidence="7">
    <location>
        <begin position="12"/>
        <end position="30"/>
    </location>
</feature>
<dbReference type="InterPro" id="IPR051907">
    <property type="entry name" value="DoxX-like_oxidoreductase"/>
</dbReference>
<comment type="subcellular location">
    <subcellularLocation>
        <location evidence="1">Cell membrane</location>
        <topology evidence="1">Multi-pass membrane protein</topology>
    </subcellularLocation>
</comment>
<dbReference type="PANTHER" id="PTHR33452:SF1">
    <property type="entry name" value="INNER MEMBRANE PROTEIN YPHA-RELATED"/>
    <property type="match status" value="1"/>
</dbReference>
<dbReference type="EMBL" id="JAGGJA010000001">
    <property type="protein sequence ID" value="MCW9705214.1"/>
    <property type="molecule type" value="Genomic_DNA"/>
</dbReference>
<evidence type="ECO:0000256" key="3">
    <source>
        <dbReference type="ARBA" id="ARBA00022475"/>
    </source>
</evidence>
<keyword evidence="3" id="KW-1003">Cell membrane</keyword>
<evidence type="ECO:0000256" key="6">
    <source>
        <dbReference type="ARBA" id="ARBA00023136"/>
    </source>
</evidence>
<dbReference type="PANTHER" id="PTHR33452">
    <property type="entry name" value="OXIDOREDUCTASE CATD-RELATED"/>
    <property type="match status" value="1"/>
</dbReference>
<organism evidence="8 9">
    <name type="scientific">Fodinibius salsisoli</name>
    <dbReference type="NCBI Taxonomy" id="2820877"/>
    <lineage>
        <taxon>Bacteria</taxon>
        <taxon>Pseudomonadati</taxon>
        <taxon>Balneolota</taxon>
        <taxon>Balneolia</taxon>
        <taxon>Balneolales</taxon>
        <taxon>Balneolaceae</taxon>
        <taxon>Fodinibius</taxon>
    </lineage>
</organism>
<evidence type="ECO:0000313" key="9">
    <source>
        <dbReference type="Proteomes" id="UP001207918"/>
    </source>
</evidence>
<dbReference type="RefSeq" id="WP_265763876.1">
    <property type="nucleotide sequence ID" value="NZ_JAGGJA010000001.1"/>
</dbReference>
<evidence type="ECO:0000256" key="2">
    <source>
        <dbReference type="ARBA" id="ARBA00006679"/>
    </source>
</evidence>
<keyword evidence="5 7" id="KW-1133">Transmembrane helix</keyword>
<proteinExistence type="inferred from homology"/>
<protein>
    <submittedName>
        <fullName evidence="8">DoxX family protein</fullName>
    </submittedName>
</protein>
<evidence type="ECO:0000256" key="4">
    <source>
        <dbReference type="ARBA" id="ARBA00022692"/>
    </source>
</evidence>
<evidence type="ECO:0000256" key="5">
    <source>
        <dbReference type="ARBA" id="ARBA00022989"/>
    </source>
</evidence>
<evidence type="ECO:0000313" key="8">
    <source>
        <dbReference type="EMBL" id="MCW9705214.1"/>
    </source>
</evidence>
<feature type="transmembrane region" description="Helical" evidence="7">
    <location>
        <begin position="50"/>
        <end position="68"/>
    </location>
</feature>
<name>A0ABT3PH09_9BACT</name>
<keyword evidence="6 7" id="KW-0472">Membrane</keyword>
<comment type="similarity">
    <text evidence="2">Belongs to the DoxX family.</text>
</comment>
<keyword evidence="9" id="KW-1185">Reference proteome</keyword>
<accession>A0ABT3PH09</accession>
<dbReference type="Pfam" id="PF07681">
    <property type="entry name" value="DoxX"/>
    <property type="match status" value="1"/>
</dbReference>
<sequence length="136" mass="15211">MMNTNQRNILQLIARILLSSIFFVSVISKITGLEGTIQFMAAKGIPLPSILIWGAIITEFVGALALITGYKMKEAATLLVLFLVPATFLFHNFWTMEGQQFQMQMMSFMKNISIMGGLLLLASFPENHVEPTLQQQ</sequence>
<feature type="transmembrane region" description="Helical" evidence="7">
    <location>
        <begin position="75"/>
        <end position="94"/>
    </location>
</feature>
<evidence type="ECO:0000256" key="7">
    <source>
        <dbReference type="SAM" id="Phobius"/>
    </source>
</evidence>